<dbReference type="RefSeq" id="WP_066474828.1">
    <property type="nucleotide sequence ID" value="NZ_CBCRUZ010000014.1"/>
</dbReference>
<accession>A0ABX8SBZ7</accession>
<evidence type="ECO:0000313" key="2">
    <source>
        <dbReference type="Proteomes" id="UP000887023"/>
    </source>
</evidence>
<sequence>MRIPSDAEINEAATRLGLDVDGVCPPSLRGRVARTVQVAAADTARTDAAAAAAESVTDELAAAVDHIAAAYTQLCQRIPEQAAREITAGLAPTLYRAASTNRTPRKEPHQ</sequence>
<dbReference type="Proteomes" id="UP000887023">
    <property type="component" value="Chromosome"/>
</dbReference>
<proteinExistence type="predicted"/>
<reference evidence="1" key="1">
    <citation type="submission" date="2021-07" db="EMBL/GenBank/DDBJ databases">
        <title>Candidatus Kaistella beijingensis sp. nov. isolated from a municipal wastewater treatment plant is involved in sludge foaming.</title>
        <authorList>
            <person name="Song Y."/>
            <person name="Liu S.-J."/>
        </authorList>
    </citation>
    <scope>NUCLEOTIDE SEQUENCE</scope>
    <source>
        <strain evidence="1">DSM 43998</strain>
    </source>
</reference>
<organism evidence="1 2">
    <name type="scientific">Skermania pinensis</name>
    <dbReference type="NCBI Taxonomy" id="39122"/>
    <lineage>
        <taxon>Bacteria</taxon>
        <taxon>Bacillati</taxon>
        <taxon>Actinomycetota</taxon>
        <taxon>Actinomycetes</taxon>
        <taxon>Mycobacteriales</taxon>
        <taxon>Gordoniaceae</taxon>
        <taxon>Skermania</taxon>
    </lineage>
</organism>
<keyword evidence="2" id="KW-1185">Reference proteome</keyword>
<dbReference type="EMBL" id="CP079105">
    <property type="protein sequence ID" value="QXQ14841.1"/>
    <property type="molecule type" value="Genomic_DNA"/>
</dbReference>
<evidence type="ECO:0000313" key="1">
    <source>
        <dbReference type="EMBL" id="QXQ14841.1"/>
    </source>
</evidence>
<gene>
    <name evidence="1" type="ORF">KV203_05520</name>
</gene>
<name>A0ABX8SBZ7_9ACTN</name>
<protein>
    <submittedName>
        <fullName evidence="1">Uncharacterized protein</fullName>
    </submittedName>
</protein>